<name>A0A812RQP4_SYMPI</name>
<dbReference type="OrthoDB" id="284123at2759"/>
<evidence type="ECO:0000256" key="3">
    <source>
        <dbReference type="ARBA" id="ARBA00022801"/>
    </source>
</evidence>
<keyword evidence="3" id="KW-0378">Hydrolase</keyword>
<sequence>LELGQMANYQYVIENGKDAVSVDAAWDIGRLRRYAEKQGKKLVAGLYTHGHFDHIGGSTPGSASEPLPGALELRRAKIPIFLGAGDIEAATLQTKLDATKWKPLKEGDTLSLLGDDLPIMVIDSPGHSKGGVTFWLRGTGPDVRPECAEGMLFTGDTLFLKNVGRTDLPGAATPQH</sequence>
<evidence type="ECO:0000259" key="5">
    <source>
        <dbReference type="SMART" id="SM00849"/>
    </source>
</evidence>
<dbReference type="PANTHER" id="PTHR46233:SF3">
    <property type="entry name" value="HYDROXYACYLGLUTATHIONE HYDROLASE GLOC"/>
    <property type="match status" value="1"/>
</dbReference>
<gene>
    <name evidence="6" type="primary">gloB</name>
    <name evidence="6" type="ORF">SPIL2461_LOCUS11018</name>
</gene>
<dbReference type="Proteomes" id="UP000649617">
    <property type="component" value="Unassembled WGS sequence"/>
</dbReference>
<dbReference type="AlphaFoldDB" id="A0A812RQP4"/>
<dbReference type="InterPro" id="IPR051453">
    <property type="entry name" value="MBL_Glyoxalase_II"/>
</dbReference>
<evidence type="ECO:0000256" key="4">
    <source>
        <dbReference type="ARBA" id="ARBA00022833"/>
    </source>
</evidence>
<dbReference type="PANTHER" id="PTHR46233">
    <property type="entry name" value="HYDROXYACYLGLUTATHIONE HYDROLASE GLOC"/>
    <property type="match status" value="1"/>
</dbReference>
<dbReference type="GO" id="GO:0016787">
    <property type="term" value="F:hydrolase activity"/>
    <property type="evidence" value="ECO:0007669"/>
    <property type="project" value="UniProtKB-KW"/>
</dbReference>
<dbReference type="SMART" id="SM00849">
    <property type="entry name" value="Lactamase_B"/>
    <property type="match status" value="1"/>
</dbReference>
<keyword evidence="2" id="KW-0479">Metal-binding</keyword>
<proteinExistence type="predicted"/>
<dbReference type="InterPro" id="IPR001279">
    <property type="entry name" value="Metallo-B-lactamas"/>
</dbReference>
<keyword evidence="7" id="KW-1185">Reference proteome</keyword>
<keyword evidence="4" id="KW-0862">Zinc</keyword>
<evidence type="ECO:0000256" key="1">
    <source>
        <dbReference type="ARBA" id="ARBA00001947"/>
    </source>
</evidence>
<feature type="non-terminal residue" evidence="6">
    <location>
        <position position="1"/>
    </location>
</feature>
<dbReference type="Gene3D" id="3.60.15.10">
    <property type="entry name" value="Ribonuclease Z/Hydroxyacylglutathione hydrolase-like"/>
    <property type="match status" value="1"/>
</dbReference>
<evidence type="ECO:0000256" key="2">
    <source>
        <dbReference type="ARBA" id="ARBA00022723"/>
    </source>
</evidence>
<dbReference type="SUPFAM" id="SSF56281">
    <property type="entry name" value="Metallo-hydrolase/oxidoreductase"/>
    <property type="match status" value="1"/>
</dbReference>
<evidence type="ECO:0000313" key="7">
    <source>
        <dbReference type="Proteomes" id="UP000649617"/>
    </source>
</evidence>
<dbReference type="EMBL" id="CAJNIZ010021225">
    <property type="protein sequence ID" value="CAE7449987.1"/>
    <property type="molecule type" value="Genomic_DNA"/>
</dbReference>
<feature type="domain" description="Metallo-beta-lactamase" evidence="5">
    <location>
        <begin position="7"/>
        <end position="176"/>
    </location>
</feature>
<dbReference type="Pfam" id="PF00753">
    <property type="entry name" value="Lactamase_B"/>
    <property type="match status" value="1"/>
</dbReference>
<organism evidence="6 7">
    <name type="scientific">Symbiodinium pilosum</name>
    <name type="common">Dinoflagellate</name>
    <dbReference type="NCBI Taxonomy" id="2952"/>
    <lineage>
        <taxon>Eukaryota</taxon>
        <taxon>Sar</taxon>
        <taxon>Alveolata</taxon>
        <taxon>Dinophyceae</taxon>
        <taxon>Suessiales</taxon>
        <taxon>Symbiodiniaceae</taxon>
        <taxon>Symbiodinium</taxon>
    </lineage>
</organism>
<reference evidence="6" key="1">
    <citation type="submission" date="2021-02" db="EMBL/GenBank/DDBJ databases">
        <authorList>
            <person name="Dougan E. K."/>
            <person name="Rhodes N."/>
            <person name="Thang M."/>
            <person name="Chan C."/>
        </authorList>
    </citation>
    <scope>NUCLEOTIDE SEQUENCE</scope>
</reference>
<dbReference type="GO" id="GO:0046872">
    <property type="term" value="F:metal ion binding"/>
    <property type="evidence" value="ECO:0007669"/>
    <property type="project" value="UniProtKB-KW"/>
</dbReference>
<evidence type="ECO:0000313" key="6">
    <source>
        <dbReference type="EMBL" id="CAE7449987.1"/>
    </source>
</evidence>
<comment type="cofactor">
    <cofactor evidence="1">
        <name>Zn(2+)</name>
        <dbReference type="ChEBI" id="CHEBI:29105"/>
    </cofactor>
</comment>
<protein>
    <submittedName>
        <fullName evidence="6">GloB protein</fullName>
    </submittedName>
</protein>
<comment type="caution">
    <text evidence="6">The sequence shown here is derived from an EMBL/GenBank/DDBJ whole genome shotgun (WGS) entry which is preliminary data.</text>
</comment>
<accession>A0A812RQP4</accession>
<dbReference type="InterPro" id="IPR036866">
    <property type="entry name" value="RibonucZ/Hydroxyglut_hydro"/>
</dbReference>